<dbReference type="EMBL" id="UPHL01000063">
    <property type="protein sequence ID" value="VAZ83777.1"/>
    <property type="molecule type" value="Genomic_DNA"/>
</dbReference>
<accession>A0AB38USX9</accession>
<dbReference type="Proteomes" id="UP000279331">
    <property type="component" value="Unassembled WGS sequence"/>
</dbReference>
<evidence type="ECO:0000313" key="2">
    <source>
        <dbReference type="Proteomes" id="UP000279331"/>
    </source>
</evidence>
<proteinExistence type="predicted"/>
<organism evidence="1 2">
    <name type="scientific">Mycobacterium persicum</name>
    <dbReference type="NCBI Taxonomy" id="1487726"/>
    <lineage>
        <taxon>Bacteria</taxon>
        <taxon>Bacillati</taxon>
        <taxon>Actinomycetota</taxon>
        <taxon>Actinomycetes</taxon>
        <taxon>Mycobacteriales</taxon>
        <taxon>Mycobacteriaceae</taxon>
        <taxon>Mycobacterium</taxon>
    </lineage>
</organism>
<gene>
    <name evidence="1" type="ORF">LAUMK42_02595</name>
</gene>
<protein>
    <submittedName>
        <fullName evidence="1">Uncharacterized protein</fullName>
    </submittedName>
</protein>
<comment type="caution">
    <text evidence="1">The sequence shown here is derived from an EMBL/GenBank/DDBJ whole genome shotgun (WGS) entry which is preliminary data.</text>
</comment>
<sequence length="54" mass="5662">MDALSIETQPGDDKLTLAQWMTVLAMGLGFAVTGADQPSCPRAWASSSHSRPAS</sequence>
<name>A0AB38USX9_9MYCO</name>
<reference evidence="1 2" key="1">
    <citation type="submission" date="2018-09" db="EMBL/GenBank/DDBJ databases">
        <authorList>
            <person name="Tagini F."/>
        </authorList>
    </citation>
    <scope>NUCLEOTIDE SEQUENCE [LARGE SCALE GENOMIC DNA]</scope>
    <source>
        <strain evidence="1 2">MK42</strain>
    </source>
</reference>
<dbReference type="AlphaFoldDB" id="A0AB38USX9"/>
<evidence type="ECO:0000313" key="1">
    <source>
        <dbReference type="EMBL" id="VAZ83777.1"/>
    </source>
</evidence>